<accession>A0ABX5T116</accession>
<keyword evidence="1" id="KW-0378">Hydrolase</keyword>
<dbReference type="InterPro" id="IPR037171">
    <property type="entry name" value="NagB/RpiA_transferase-like"/>
</dbReference>
<dbReference type="CDD" id="cd01399">
    <property type="entry name" value="GlcN6P_deaminase"/>
    <property type="match status" value="1"/>
</dbReference>
<keyword evidence="5" id="KW-1185">Reference proteome</keyword>
<proteinExistence type="predicted"/>
<dbReference type="Gene3D" id="3.40.50.1360">
    <property type="match status" value="1"/>
</dbReference>
<dbReference type="EMBL" id="CP038266">
    <property type="protein sequence ID" value="QBR90770.1"/>
    <property type="molecule type" value="Genomic_DNA"/>
</dbReference>
<evidence type="ECO:0000313" key="5">
    <source>
        <dbReference type="Proteomes" id="UP000295748"/>
    </source>
</evidence>
<dbReference type="Pfam" id="PF01182">
    <property type="entry name" value="Glucosamine_iso"/>
    <property type="match status" value="1"/>
</dbReference>
<organism evidence="4 5">
    <name type="scientific">Microbacterium wangchenii</name>
    <dbReference type="NCBI Taxonomy" id="2541726"/>
    <lineage>
        <taxon>Bacteria</taxon>
        <taxon>Bacillati</taxon>
        <taxon>Actinomycetota</taxon>
        <taxon>Actinomycetes</taxon>
        <taxon>Micrococcales</taxon>
        <taxon>Microbacteriaceae</taxon>
        <taxon>Microbacterium</taxon>
    </lineage>
</organism>
<gene>
    <name evidence="4" type="ORF">E4K62_15210</name>
</gene>
<dbReference type="PROSITE" id="PS01161">
    <property type="entry name" value="GLC_GALNAC_ISOMERASE"/>
    <property type="match status" value="1"/>
</dbReference>
<dbReference type="PANTHER" id="PTHR11280">
    <property type="entry name" value="GLUCOSAMINE-6-PHOSPHATE ISOMERASE"/>
    <property type="match status" value="1"/>
</dbReference>
<dbReference type="SUPFAM" id="SSF100950">
    <property type="entry name" value="NagB/RpiA/CoA transferase-like"/>
    <property type="match status" value="1"/>
</dbReference>
<dbReference type="PANTHER" id="PTHR11280:SF5">
    <property type="entry name" value="GLUCOSAMINE-6-PHOSPHATE ISOMERASE"/>
    <property type="match status" value="1"/>
</dbReference>
<dbReference type="Proteomes" id="UP000295748">
    <property type="component" value="Chromosome"/>
</dbReference>
<dbReference type="InterPro" id="IPR006148">
    <property type="entry name" value="Glc/Gal-6P_isomerase"/>
</dbReference>
<dbReference type="InterPro" id="IPR004547">
    <property type="entry name" value="Glucosamine6P_isomerase"/>
</dbReference>
<evidence type="ECO:0000256" key="2">
    <source>
        <dbReference type="ARBA" id="ARBA00023277"/>
    </source>
</evidence>
<keyword evidence="2" id="KW-0119">Carbohydrate metabolism</keyword>
<dbReference type="InterPro" id="IPR018321">
    <property type="entry name" value="Glucosamine6P_isomerase_CS"/>
</dbReference>
<evidence type="ECO:0000313" key="4">
    <source>
        <dbReference type="EMBL" id="QBR90770.1"/>
    </source>
</evidence>
<name>A0ABX5T116_9MICO</name>
<evidence type="ECO:0000259" key="3">
    <source>
        <dbReference type="Pfam" id="PF01182"/>
    </source>
</evidence>
<feature type="domain" description="Glucosamine/galactosamine-6-phosphate isomerase" evidence="3">
    <location>
        <begin position="27"/>
        <end position="225"/>
    </location>
</feature>
<sequence>MEVHVMPDPRAIGAEAANRFDEVVGGGARVLGLATGSSPDQVYAELVNRHAAFPGAYRACRVFLLDEYVGLPQGHPERYAAVIRRTVTDPLGIPRDRVHAPDVDARDLAAAGERYDEAIAAAGGVDLQLLGVGTNGHIAFNEPGATLARGTHVTRLTDRTRQDNARFFGGRVDAVPRAAMTQGIGTILRARRLLLIATGAAKADAIAGLVSRPADPELPVTALHRHPAVTVLVDPAAASGISEADLLPDVRMRDHDDERVDRMIGAHADDRIRL</sequence>
<protein>
    <submittedName>
        <fullName evidence="4">Glucosamine-6-phosphate deaminase</fullName>
    </submittedName>
</protein>
<reference evidence="4 5" key="1">
    <citation type="submission" date="2019-03" db="EMBL/GenBank/DDBJ databases">
        <authorList>
            <person name="Dong K."/>
        </authorList>
    </citation>
    <scope>NUCLEOTIDE SEQUENCE [LARGE SCALE GENOMIC DNA]</scope>
    <source>
        <strain evidence="5">dk512</strain>
    </source>
</reference>
<evidence type="ECO:0000256" key="1">
    <source>
        <dbReference type="ARBA" id="ARBA00022801"/>
    </source>
</evidence>